<dbReference type="InterPro" id="IPR036390">
    <property type="entry name" value="WH_DNA-bd_sf"/>
</dbReference>
<dbReference type="InterPro" id="IPR036388">
    <property type="entry name" value="WH-like_DNA-bd_sf"/>
</dbReference>
<sequence>MAGEGFKALADPTRRRILELLRDGDMTAGELAEHFNMSKPSISHHLATLKAAGLVLDERHGQNIIYSLNTTVMQDLIGWFMGFLGGDDTGTGTNTNTGADIDSGTKDNNNTNGNKHGTAPVEQRDDKENGHEQRQ</sequence>
<dbReference type="GO" id="GO:0003700">
    <property type="term" value="F:DNA-binding transcription factor activity"/>
    <property type="evidence" value="ECO:0007669"/>
    <property type="project" value="InterPro"/>
</dbReference>
<dbReference type="SUPFAM" id="SSF46785">
    <property type="entry name" value="Winged helix' DNA-binding domain"/>
    <property type="match status" value="1"/>
</dbReference>
<evidence type="ECO:0000259" key="5">
    <source>
        <dbReference type="PROSITE" id="PS50987"/>
    </source>
</evidence>
<proteinExistence type="predicted"/>
<keyword evidence="3" id="KW-0804">Transcription</keyword>
<gene>
    <name evidence="6" type="ORF">BMERY_0277</name>
</gene>
<feature type="domain" description="HTH arsR-type" evidence="5">
    <location>
        <begin position="1"/>
        <end position="88"/>
    </location>
</feature>
<dbReference type="NCBIfam" id="NF033788">
    <property type="entry name" value="HTH_metalloreg"/>
    <property type="match status" value="1"/>
</dbReference>
<comment type="caution">
    <text evidence="6">The sequence shown here is derived from an EMBL/GenBank/DDBJ whole genome shotgun (WGS) entry which is preliminary data.</text>
</comment>
<evidence type="ECO:0000256" key="1">
    <source>
        <dbReference type="ARBA" id="ARBA00023015"/>
    </source>
</evidence>
<dbReference type="STRING" id="78345.BMERY_0277"/>
<dbReference type="InterPro" id="IPR011991">
    <property type="entry name" value="ArsR-like_HTH"/>
</dbReference>
<feature type="region of interest" description="Disordered" evidence="4">
    <location>
        <begin position="88"/>
        <end position="135"/>
    </location>
</feature>
<evidence type="ECO:0000256" key="3">
    <source>
        <dbReference type="ARBA" id="ARBA00023163"/>
    </source>
</evidence>
<reference evidence="6 7" key="1">
    <citation type="submission" date="2014-03" db="EMBL/GenBank/DDBJ databases">
        <title>Genomics of Bifidobacteria.</title>
        <authorList>
            <person name="Ventura M."/>
            <person name="Milani C."/>
            <person name="Lugli G.A."/>
        </authorList>
    </citation>
    <scope>NUCLEOTIDE SEQUENCE [LARGE SCALE GENOMIC DNA]</scope>
    <source>
        <strain evidence="6 7">LMG 11341</strain>
    </source>
</reference>
<feature type="compositionally biased region" description="Low complexity" evidence="4">
    <location>
        <begin position="106"/>
        <end position="115"/>
    </location>
</feature>
<dbReference type="eggNOG" id="COG0640">
    <property type="taxonomic scope" value="Bacteria"/>
</dbReference>
<dbReference type="NCBIfam" id="NF033789">
    <property type="entry name" value="repress_SdpR"/>
    <property type="match status" value="1"/>
</dbReference>
<dbReference type="InterPro" id="IPR047796">
    <property type="entry name" value="SdpR-like_repress"/>
</dbReference>
<dbReference type="GO" id="GO:0003677">
    <property type="term" value="F:DNA binding"/>
    <property type="evidence" value="ECO:0007669"/>
    <property type="project" value="UniProtKB-KW"/>
</dbReference>
<dbReference type="PANTHER" id="PTHR33154">
    <property type="entry name" value="TRANSCRIPTIONAL REGULATOR, ARSR FAMILY"/>
    <property type="match status" value="1"/>
</dbReference>
<name>A0A087BII8_9BIFI</name>
<dbReference type="EMBL" id="JGZC01000005">
    <property type="protein sequence ID" value="KFI70838.1"/>
    <property type="molecule type" value="Genomic_DNA"/>
</dbReference>
<organism evidence="6 7">
    <name type="scientific">Bifidobacterium merycicum</name>
    <dbReference type="NCBI Taxonomy" id="78345"/>
    <lineage>
        <taxon>Bacteria</taxon>
        <taxon>Bacillati</taxon>
        <taxon>Actinomycetota</taxon>
        <taxon>Actinomycetes</taxon>
        <taxon>Bifidobacteriales</taxon>
        <taxon>Bifidobacteriaceae</taxon>
        <taxon>Bifidobacterium</taxon>
    </lineage>
</organism>
<accession>A0A087BII8</accession>
<evidence type="ECO:0000313" key="6">
    <source>
        <dbReference type="EMBL" id="KFI70838.1"/>
    </source>
</evidence>
<dbReference type="AlphaFoldDB" id="A0A087BII8"/>
<evidence type="ECO:0000256" key="2">
    <source>
        <dbReference type="ARBA" id="ARBA00023125"/>
    </source>
</evidence>
<dbReference type="InterPro" id="IPR001845">
    <property type="entry name" value="HTH_ArsR_DNA-bd_dom"/>
</dbReference>
<evidence type="ECO:0000256" key="4">
    <source>
        <dbReference type="SAM" id="MobiDB-lite"/>
    </source>
</evidence>
<keyword evidence="2" id="KW-0238">DNA-binding</keyword>
<dbReference type="Pfam" id="PF01022">
    <property type="entry name" value="HTH_5"/>
    <property type="match status" value="1"/>
</dbReference>
<feature type="compositionally biased region" description="Basic and acidic residues" evidence="4">
    <location>
        <begin position="122"/>
        <end position="135"/>
    </location>
</feature>
<evidence type="ECO:0000313" key="7">
    <source>
        <dbReference type="Proteomes" id="UP000029060"/>
    </source>
</evidence>
<dbReference type="OrthoDB" id="9806976at2"/>
<dbReference type="Gene3D" id="1.10.10.10">
    <property type="entry name" value="Winged helix-like DNA-binding domain superfamily/Winged helix DNA-binding domain"/>
    <property type="match status" value="1"/>
</dbReference>
<dbReference type="Proteomes" id="UP000029060">
    <property type="component" value="Unassembled WGS sequence"/>
</dbReference>
<dbReference type="PRINTS" id="PR00778">
    <property type="entry name" value="HTHARSR"/>
</dbReference>
<protein>
    <submittedName>
        <fullName evidence="6">Transcriptional regulator</fullName>
    </submittedName>
</protein>
<dbReference type="CDD" id="cd00090">
    <property type="entry name" value="HTH_ARSR"/>
    <property type="match status" value="1"/>
</dbReference>
<keyword evidence="7" id="KW-1185">Reference proteome</keyword>
<dbReference type="RefSeq" id="WP_081888412.1">
    <property type="nucleotide sequence ID" value="NZ_JGZC01000005.1"/>
</dbReference>
<dbReference type="SMART" id="SM00418">
    <property type="entry name" value="HTH_ARSR"/>
    <property type="match status" value="1"/>
</dbReference>
<dbReference type="PROSITE" id="PS50987">
    <property type="entry name" value="HTH_ARSR_2"/>
    <property type="match status" value="1"/>
</dbReference>
<dbReference type="PANTHER" id="PTHR33154:SF33">
    <property type="entry name" value="TRANSCRIPTIONAL REPRESSOR SDPR"/>
    <property type="match status" value="1"/>
</dbReference>
<keyword evidence="1" id="KW-0805">Transcription regulation</keyword>
<dbReference type="InterPro" id="IPR051081">
    <property type="entry name" value="HTH_MetalResp_TranReg"/>
</dbReference>